<evidence type="ECO:0000259" key="4">
    <source>
        <dbReference type="Pfam" id="PF24850"/>
    </source>
</evidence>
<keyword evidence="1 2" id="KW-0436">Ligase</keyword>
<dbReference type="NCBIfam" id="TIGR03998">
    <property type="entry name" value="thiol_BshC"/>
    <property type="match status" value="1"/>
</dbReference>
<dbReference type="HAMAP" id="MF_01867">
    <property type="entry name" value="BshC"/>
    <property type="match status" value="1"/>
</dbReference>
<dbReference type="EMBL" id="NPBV01000018">
    <property type="protein sequence ID" value="PAD20991.1"/>
    <property type="molecule type" value="Genomic_DNA"/>
</dbReference>
<dbReference type="Proteomes" id="UP000216013">
    <property type="component" value="Unassembled WGS sequence"/>
</dbReference>
<comment type="caution">
    <text evidence="5">The sequence shown here is derived from an EMBL/GenBank/DDBJ whole genome shotgun (WGS) entry which is preliminary data.</text>
</comment>
<name>A0A268AA43_9BACI</name>
<evidence type="ECO:0000256" key="1">
    <source>
        <dbReference type="ARBA" id="ARBA00022598"/>
    </source>
</evidence>
<accession>A0A268AA43</accession>
<evidence type="ECO:0000259" key="3">
    <source>
        <dbReference type="Pfam" id="PF10079"/>
    </source>
</evidence>
<gene>
    <name evidence="2 5" type="primary">bshC</name>
    <name evidence="5" type="ORF">CHH64_10555</name>
</gene>
<dbReference type="GO" id="GO:0016874">
    <property type="term" value="F:ligase activity"/>
    <property type="evidence" value="ECO:0007669"/>
    <property type="project" value="UniProtKB-UniRule"/>
</dbReference>
<dbReference type="PIRSF" id="PIRSF012535">
    <property type="entry name" value="UCP012535"/>
    <property type="match status" value="1"/>
</dbReference>
<protein>
    <recommendedName>
        <fullName evidence="2">Putative cysteine ligase BshC</fullName>
        <ecNumber evidence="2">6.-.-.-</ecNumber>
    </recommendedName>
</protein>
<evidence type="ECO:0000313" key="6">
    <source>
        <dbReference type="Proteomes" id="UP000216013"/>
    </source>
</evidence>
<comment type="function">
    <text evidence="2">Involved in bacillithiol (BSH) biosynthesis. May catalyze the last step of the pathway, the addition of cysteine to glucosamine malate (GlcN-Mal) to generate BSH.</text>
</comment>
<evidence type="ECO:0000256" key="2">
    <source>
        <dbReference type="HAMAP-Rule" id="MF_01867"/>
    </source>
</evidence>
<organism evidence="5 6">
    <name type="scientific">Terribacillus saccharophilus</name>
    <dbReference type="NCBI Taxonomy" id="361277"/>
    <lineage>
        <taxon>Bacteria</taxon>
        <taxon>Bacillati</taxon>
        <taxon>Bacillota</taxon>
        <taxon>Bacilli</taxon>
        <taxon>Bacillales</taxon>
        <taxon>Bacillaceae</taxon>
        <taxon>Terribacillus</taxon>
    </lineage>
</organism>
<dbReference type="InterPro" id="IPR055399">
    <property type="entry name" value="CC_BshC"/>
</dbReference>
<dbReference type="EC" id="6.-.-.-" evidence="2"/>
<dbReference type="InterPro" id="IPR055398">
    <property type="entry name" value="Rossmann-like_BshC"/>
</dbReference>
<dbReference type="Pfam" id="PF10079">
    <property type="entry name" value="Rossmann-like_BshC"/>
    <property type="match status" value="1"/>
</dbReference>
<feature type="domain" description="Bacillithiol biosynthesis BshC N-terminal Rossmann-like" evidence="3">
    <location>
        <begin position="46"/>
        <end position="425"/>
    </location>
</feature>
<feature type="domain" description="Bacillithiol biosynthesis BshC C-terminal coiled-coil" evidence="4">
    <location>
        <begin position="427"/>
        <end position="586"/>
    </location>
</feature>
<comment type="similarity">
    <text evidence="2">Belongs to the BshC family.</text>
</comment>
<dbReference type="AlphaFoldDB" id="A0A268AA43"/>
<reference evidence="5 6" key="1">
    <citation type="submission" date="2017-07" db="EMBL/GenBank/DDBJ databases">
        <title>Isolation and whole genome analysis of endospore-forming bacteria from heroin.</title>
        <authorList>
            <person name="Kalinowski J."/>
            <person name="Ahrens B."/>
            <person name="Al-Dilaimi A."/>
            <person name="Winkler A."/>
            <person name="Wibberg D."/>
            <person name="Schleenbecker U."/>
            <person name="Ruckert C."/>
            <person name="Wolfel R."/>
            <person name="Grass G."/>
        </authorList>
    </citation>
    <scope>NUCLEOTIDE SEQUENCE [LARGE SCALE GENOMIC DNA]</scope>
    <source>
        <strain evidence="5 6">7528</strain>
    </source>
</reference>
<evidence type="ECO:0000313" key="5">
    <source>
        <dbReference type="EMBL" id="PAD20991.1"/>
    </source>
</evidence>
<dbReference type="InterPro" id="IPR011199">
    <property type="entry name" value="Bacillithiol_biosynth_BshC"/>
</dbReference>
<sequence>MCGASSCVSASFCSVRFTSCCLWQVLSLHLSDSNTYQTLYKGVLNMVIQPMRLESPNKLVTDYRAELPSIMGKFDFSPFRQESYATRLEELEARKFPREALVELLHKCNREWGADQATIHNIDKLADSKTVAVVGGQQAGLFTGPLLTLHKITSIISLASEQSKILGTTVIPVFWIAGEDHDVEEINHIFLPNRNKLKKFKWKQHQSEKIAASDIVLDNGLMHDFLKEVIAALPETAYTKDIHSTVSNIMDQSETFVDFFAKFIHFLYKNTGLVLLDSGDPELRQIERPFFRELISKQQEISQGVYGASQELQQMGYADVLGAESEDANLFCYIDGERTLLMRDSEGKWRGKADEAVFTEEELLLIAETAPERLSNNVVTRPLMQDYLLPVLGFIAGPGEIAYWANLKPGFQAVGFNMPPVMPRLSFTMLDSKTEKLLGRYRLSPEKAIASGVETEKIHYLAAQQQPPIAVVSEQVKRAMADLHAPLRHSAASIADDLGSLAEKNLRHLEEDIDFLVKRMEARIKEQHSVALSHFDHIQCTLHPENGLQERTWSIFSIWNTHGVEIWHELAQKSYDFTTPHHIVTL</sequence>
<dbReference type="Pfam" id="PF24850">
    <property type="entry name" value="CC_BshC"/>
    <property type="match status" value="1"/>
</dbReference>
<proteinExistence type="inferred from homology"/>